<name>A0A1I8HCG5_9PLAT</name>
<organism evidence="2 3">
    <name type="scientific">Macrostomum lignano</name>
    <dbReference type="NCBI Taxonomy" id="282301"/>
    <lineage>
        <taxon>Eukaryota</taxon>
        <taxon>Metazoa</taxon>
        <taxon>Spiralia</taxon>
        <taxon>Lophotrochozoa</taxon>
        <taxon>Platyhelminthes</taxon>
        <taxon>Rhabditophora</taxon>
        <taxon>Macrostomorpha</taxon>
        <taxon>Macrostomida</taxon>
        <taxon>Macrostomidae</taxon>
        <taxon>Macrostomum</taxon>
    </lineage>
</organism>
<evidence type="ECO:0000313" key="3">
    <source>
        <dbReference type="WBParaSite" id="maker-uti_cns_0005436-snap-gene-0.5-mRNA-1"/>
    </source>
</evidence>
<reference evidence="3" key="1">
    <citation type="submission" date="2016-11" db="UniProtKB">
        <authorList>
            <consortium name="WormBaseParasite"/>
        </authorList>
    </citation>
    <scope>IDENTIFICATION</scope>
</reference>
<evidence type="ECO:0000256" key="1">
    <source>
        <dbReference type="SAM" id="MobiDB-lite"/>
    </source>
</evidence>
<keyword evidence="2" id="KW-1185">Reference proteome</keyword>
<sequence length="44" mass="4308">MDSAAALTTAASASSPTFCPATRTAKRPKQSATAAFCAPSATCS</sequence>
<accession>A0A1I8HCG5</accession>
<evidence type="ECO:0000313" key="2">
    <source>
        <dbReference type="Proteomes" id="UP000095280"/>
    </source>
</evidence>
<feature type="region of interest" description="Disordered" evidence="1">
    <location>
        <begin position="1"/>
        <end position="27"/>
    </location>
</feature>
<proteinExistence type="predicted"/>
<feature type="compositionally biased region" description="Low complexity" evidence="1">
    <location>
        <begin position="1"/>
        <end position="22"/>
    </location>
</feature>
<protein>
    <submittedName>
        <fullName evidence="3">Uncharacterized protein</fullName>
    </submittedName>
</protein>
<dbReference type="AlphaFoldDB" id="A0A1I8HCG5"/>
<dbReference type="Proteomes" id="UP000095280">
    <property type="component" value="Unplaced"/>
</dbReference>
<dbReference type="WBParaSite" id="maker-uti_cns_0005436-snap-gene-0.5-mRNA-1">
    <property type="protein sequence ID" value="maker-uti_cns_0005436-snap-gene-0.5-mRNA-1"/>
    <property type="gene ID" value="maker-uti_cns_0005436-snap-gene-0.5"/>
</dbReference>